<proteinExistence type="predicted"/>
<gene>
    <name evidence="1" type="ORF">ACI1P1_25800</name>
</gene>
<protein>
    <submittedName>
        <fullName evidence="1">Uncharacterized protein</fullName>
    </submittedName>
</protein>
<evidence type="ECO:0000313" key="2">
    <source>
        <dbReference type="Proteomes" id="UP001631969"/>
    </source>
</evidence>
<reference evidence="1" key="1">
    <citation type="submission" date="2024-12" db="EMBL/GenBank/DDBJ databases">
        <authorList>
            <person name="Wu N."/>
        </authorList>
    </citation>
    <scope>NUCLEOTIDE SEQUENCE</scope>
    <source>
        <strain evidence="1">P15</strain>
    </source>
</reference>
<comment type="caution">
    <text evidence="1">The sequence shown here is derived from an EMBL/GenBank/DDBJ whole genome shotgun (WGS) entry which is preliminary data.</text>
</comment>
<name>A0ACC7P421_9BACL</name>
<accession>A0ACC7P421</accession>
<evidence type="ECO:0000313" key="1">
    <source>
        <dbReference type="EMBL" id="MFM9331718.1"/>
    </source>
</evidence>
<dbReference type="Proteomes" id="UP001631969">
    <property type="component" value="Unassembled WGS sequence"/>
</dbReference>
<sequence>MNFYIHNIKVNSIASIGSLNIGNTILTRNQSTVITQTSGDDQSSGTAQSAGALEPIAAGGAIGAAEDDSHGGEVDEELPGGFIQTQGSSYTPDGGQQNYGVSAGESPAWR</sequence>
<dbReference type="EMBL" id="JBJURJ010000021">
    <property type="protein sequence ID" value="MFM9331718.1"/>
    <property type="molecule type" value="Genomic_DNA"/>
</dbReference>
<keyword evidence="2" id="KW-1185">Reference proteome</keyword>
<organism evidence="1 2">
    <name type="scientific">Paenibacillus mesotrionivorans</name>
    <dbReference type="NCBI Taxonomy" id="3160968"/>
    <lineage>
        <taxon>Bacteria</taxon>
        <taxon>Bacillati</taxon>
        <taxon>Bacillota</taxon>
        <taxon>Bacilli</taxon>
        <taxon>Bacillales</taxon>
        <taxon>Paenibacillaceae</taxon>
        <taxon>Paenibacillus</taxon>
    </lineage>
</organism>